<sequence>MKKACEILGISVRSLQRWRQPETIEDKRKGSSIFPSNKISEIERQRILKVLSSAEFRDKTPHQIVAELADQGKYLASEASMYRILKEVGQNTHRQDSNPKKHQKPTELVATDANQIWTWDITYLPSATKGSFFYLYMVMDLYSRKVVAWQVHDREDATLASEVIREACYQEGVAREQLVLHSDNGSPMKGATMLATLQQLGVMPSFSRPHVSNDNPYSESLFKTLKYRPWYPHRPFQCVSEAREWVEGFVQWYNFEHRHSKLEYVTPNERHTGQDKAILANRRAVYQRARQKQPERWSGQTRQWATTVAVTLNKHRTSKAEKSAA</sequence>
<dbReference type="AlphaFoldDB" id="C8X052"/>
<dbReference type="SUPFAM" id="SSF53098">
    <property type="entry name" value="Ribonuclease H-like"/>
    <property type="match status" value="1"/>
</dbReference>
<dbReference type="NCBIfam" id="NF033516">
    <property type="entry name" value="transpos_IS3"/>
    <property type="match status" value="1"/>
</dbReference>
<proteinExistence type="predicted"/>
<dbReference type="eggNOG" id="COG2801">
    <property type="taxonomic scope" value="Bacteria"/>
</dbReference>
<dbReference type="InterPro" id="IPR001584">
    <property type="entry name" value="Integrase_cat-core"/>
</dbReference>
<organism evidence="2 3">
    <name type="scientific">Desulfohalobium retbaense (strain ATCC 49708 / DSM 5692 / JCM 16813 / HR100)</name>
    <dbReference type="NCBI Taxonomy" id="485915"/>
    <lineage>
        <taxon>Bacteria</taxon>
        <taxon>Pseudomonadati</taxon>
        <taxon>Thermodesulfobacteriota</taxon>
        <taxon>Desulfovibrionia</taxon>
        <taxon>Desulfovibrionales</taxon>
        <taxon>Desulfohalobiaceae</taxon>
        <taxon>Desulfohalobium</taxon>
    </lineage>
</organism>
<protein>
    <submittedName>
        <fullName evidence="2">Integrase catalytic region</fullName>
    </submittedName>
</protein>
<reference evidence="2 3" key="2">
    <citation type="journal article" date="2010" name="Stand. Genomic Sci.">
        <title>Complete genome sequence of Desulfohalobium retbaense type strain (HR(100)).</title>
        <authorList>
            <person name="Spring S."/>
            <person name="Nolan M."/>
            <person name="Lapidus A."/>
            <person name="Glavina Del Rio T."/>
            <person name="Copeland A."/>
            <person name="Tice H."/>
            <person name="Cheng J.F."/>
            <person name="Lucas S."/>
            <person name="Land M."/>
            <person name="Chen F."/>
            <person name="Bruce D."/>
            <person name="Goodwin L."/>
            <person name="Pitluck S."/>
            <person name="Ivanova N."/>
            <person name="Mavromatis K."/>
            <person name="Mikhailova N."/>
            <person name="Pati A."/>
            <person name="Chen A."/>
            <person name="Palaniappan K."/>
            <person name="Hauser L."/>
            <person name="Chang Y.J."/>
            <person name="Jeffries C.D."/>
            <person name="Munk C."/>
            <person name="Kiss H."/>
            <person name="Chain P."/>
            <person name="Han C."/>
            <person name="Brettin T."/>
            <person name="Detter J.C."/>
            <person name="Schuler E."/>
            <person name="Goker M."/>
            <person name="Rohde M."/>
            <person name="Bristow J."/>
            <person name="Eisen J.A."/>
            <person name="Markowitz V."/>
            <person name="Hugenholtz P."/>
            <person name="Kyrpides N.C."/>
            <person name="Klenk H.P."/>
        </authorList>
    </citation>
    <scope>NUCLEOTIDE SEQUENCE [LARGE SCALE GENOMIC DNA]</scope>
    <source>
        <strain evidence="2 3">DSM 5692</strain>
    </source>
</reference>
<evidence type="ECO:0000313" key="3">
    <source>
        <dbReference type="Proteomes" id="UP000001052"/>
    </source>
</evidence>
<reference evidence="3" key="1">
    <citation type="submission" date="2009-09" db="EMBL/GenBank/DDBJ databases">
        <title>The complete chromosome of Desulfohalobium retbaense DSM 5692.</title>
        <authorList>
            <consortium name="US DOE Joint Genome Institute (JGI-PGF)"/>
            <person name="Lucas S."/>
            <person name="Copeland A."/>
            <person name="Lapidus A."/>
            <person name="Glavina del Rio T."/>
            <person name="Dalin E."/>
            <person name="Tice H."/>
            <person name="Bruce D."/>
            <person name="Goodwin L."/>
            <person name="Pitluck S."/>
            <person name="Kyrpides N."/>
            <person name="Mavromatis K."/>
            <person name="Ivanova N."/>
            <person name="Mikhailova N."/>
            <person name="Munk A.C."/>
            <person name="Brettin T."/>
            <person name="Detter J.C."/>
            <person name="Han C."/>
            <person name="Tapia R."/>
            <person name="Larimer F."/>
            <person name="Land M."/>
            <person name="Hauser L."/>
            <person name="Markowitz V."/>
            <person name="Cheng J.-F."/>
            <person name="Hugenholtz P."/>
            <person name="Woyke T."/>
            <person name="Wu D."/>
            <person name="Spring S."/>
            <person name="Klenk H.-P."/>
            <person name="Eisen J.A."/>
        </authorList>
    </citation>
    <scope>NUCLEOTIDE SEQUENCE [LARGE SCALE GENOMIC DNA]</scope>
    <source>
        <strain evidence="3">DSM 5692</strain>
    </source>
</reference>
<dbReference type="PANTHER" id="PTHR46889">
    <property type="entry name" value="TRANSPOSASE INSF FOR INSERTION SEQUENCE IS3B-RELATED"/>
    <property type="match status" value="1"/>
</dbReference>
<name>C8X052_DESRD</name>
<gene>
    <name evidence="2" type="ordered locus">Dret_0376</name>
</gene>
<dbReference type="HOGENOM" id="CLU_043663_1_0_7"/>
<keyword evidence="3" id="KW-1185">Reference proteome</keyword>
<dbReference type="InterPro" id="IPR048020">
    <property type="entry name" value="Transpos_IS3"/>
</dbReference>
<dbReference type="Gene3D" id="3.30.420.10">
    <property type="entry name" value="Ribonuclease H-like superfamily/Ribonuclease H"/>
    <property type="match status" value="1"/>
</dbReference>
<evidence type="ECO:0000313" key="2">
    <source>
        <dbReference type="EMBL" id="ACV67677.1"/>
    </source>
</evidence>
<dbReference type="InterPro" id="IPR036397">
    <property type="entry name" value="RNaseH_sf"/>
</dbReference>
<dbReference type="EMBL" id="CP001734">
    <property type="protein sequence ID" value="ACV67677.1"/>
    <property type="molecule type" value="Genomic_DNA"/>
</dbReference>
<dbReference type="PROSITE" id="PS50994">
    <property type="entry name" value="INTEGRASE"/>
    <property type="match status" value="1"/>
</dbReference>
<dbReference type="InterPro" id="IPR012337">
    <property type="entry name" value="RNaseH-like_sf"/>
</dbReference>
<dbReference type="Pfam" id="PF00665">
    <property type="entry name" value="rve"/>
    <property type="match status" value="1"/>
</dbReference>
<dbReference type="InterPro" id="IPR050900">
    <property type="entry name" value="Transposase_IS3/IS150/IS904"/>
</dbReference>
<dbReference type="GO" id="GO:0003676">
    <property type="term" value="F:nucleic acid binding"/>
    <property type="evidence" value="ECO:0007669"/>
    <property type="project" value="InterPro"/>
</dbReference>
<dbReference type="KEGG" id="drt:Dret_0376"/>
<feature type="domain" description="Integrase catalytic" evidence="1">
    <location>
        <begin position="101"/>
        <end position="275"/>
    </location>
</feature>
<dbReference type="PANTHER" id="PTHR46889:SF5">
    <property type="entry name" value="INTEGRASE PROTEIN"/>
    <property type="match status" value="1"/>
</dbReference>
<dbReference type="GO" id="GO:0015074">
    <property type="term" value="P:DNA integration"/>
    <property type="evidence" value="ECO:0007669"/>
    <property type="project" value="InterPro"/>
</dbReference>
<dbReference type="Proteomes" id="UP000001052">
    <property type="component" value="Chromosome"/>
</dbReference>
<accession>C8X052</accession>
<dbReference type="STRING" id="485915.Dret_0376"/>
<evidence type="ECO:0000259" key="1">
    <source>
        <dbReference type="PROSITE" id="PS50994"/>
    </source>
</evidence>